<evidence type="ECO:0000256" key="4">
    <source>
        <dbReference type="ARBA" id="ARBA00022989"/>
    </source>
</evidence>
<proteinExistence type="inferred from homology"/>
<feature type="transmembrane region" description="Helical" evidence="6">
    <location>
        <begin position="61"/>
        <end position="82"/>
    </location>
</feature>
<protein>
    <recommendedName>
        <fullName evidence="7">Phosphatidic acid phosphatase type 2/haloperoxidase domain-containing protein</fullName>
    </recommendedName>
</protein>
<feature type="transmembrane region" description="Helical" evidence="6">
    <location>
        <begin position="12"/>
        <end position="31"/>
    </location>
</feature>
<keyword evidence="5 6" id="KW-0472">Membrane</keyword>
<organism evidence="8 9">
    <name type="scientific">Tigriopus californicus</name>
    <name type="common">Marine copepod</name>
    <dbReference type="NCBI Taxonomy" id="6832"/>
    <lineage>
        <taxon>Eukaryota</taxon>
        <taxon>Metazoa</taxon>
        <taxon>Ecdysozoa</taxon>
        <taxon>Arthropoda</taxon>
        <taxon>Crustacea</taxon>
        <taxon>Multicrustacea</taxon>
        <taxon>Hexanauplia</taxon>
        <taxon>Copepoda</taxon>
        <taxon>Harpacticoida</taxon>
        <taxon>Harpacticidae</taxon>
        <taxon>Tigriopus</taxon>
    </lineage>
</organism>
<dbReference type="GO" id="GO:0006644">
    <property type="term" value="P:phospholipid metabolic process"/>
    <property type="evidence" value="ECO:0007669"/>
    <property type="project" value="UniProtKB-UniPathway"/>
</dbReference>
<dbReference type="STRING" id="6832.A0A553P1V0"/>
<dbReference type="Gene3D" id="1.20.144.10">
    <property type="entry name" value="Phosphatidic acid phosphatase type 2/haloperoxidase"/>
    <property type="match status" value="1"/>
</dbReference>
<dbReference type="PANTHER" id="PTHR10165:SF35">
    <property type="entry name" value="RE23632P"/>
    <property type="match status" value="1"/>
</dbReference>
<accession>A0A553P1V0</accession>
<comment type="subcellular location">
    <subcellularLocation>
        <location evidence="1">Membrane</location>
        <topology evidence="1">Multi-pass membrane protein</topology>
    </subcellularLocation>
</comment>
<feature type="transmembrane region" description="Helical" evidence="6">
    <location>
        <begin position="167"/>
        <end position="187"/>
    </location>
</feature>
<evidence type="ECO:0000256" key="2">
    <source>
        <dbReference type="ARBA" id="ARBA00008816"/>
    </source>
</evidence>
<name>A0A553P1V0_TIGCA</name>
<dbReference type="OMA" id="CTPLIVI"/>
<comment type="caution">
    <text evidence="8">The sequence shown here is derived from an EMBL/GenBank/DDBJ whole genome shotgun (WGS) entry which is preliminary data.</text>
</comment>
<dbReference type="Proteomes" id="UP000318571">
    <property type="component" value="Chromosome 7"/>
</dbReference>
<dbReference type="UniPathway" id="UPA00085"/>
<keyword evidence="4 6" id="KW-1133">Transmembrane helix</keyword>
<dbReference type="GO" id="GO:0016020">
    <property type="term" value="C:membrane"/>
    <property type="evidence" value="ECO:0007669"/>
    <property type="project" value="UniProtKB-SubCell"/>
</dbReference>
<evidence type="ECO:0000256" key="5">
    <source>
        <dbReference type="ARBA" id="ARBA00023136"/>
    </source>
</evidence>
<dbReference type="InterPro" id="IPR036938">
    <property type="entry name" value="PAP2/HPO_sf"/>
</dbReference>
<dbReference type="CDD" id="cd03390">
    <property type="entry name" value="PAP2_containing_1_like"/>
    <property type="match status" value="1"/>
</dbReference>
<comment type="similarity">
    <text evidence="2">Belongs to the PA-phosphatase related phosphoesterase family.</text>
</comment>
<dbReference type="AlphaFoldDB" id="A0A553P1V0"/>
<keyword evidence="3 6" id="KW-0812">Transmembrane</keyword>
<sequence length="319" mass="36121">MRKTSLLPSILSRLLQEASLRLFLLILFIYLEYQEPFHRVIHQEEAYLYSNPTTISFFPVVYLWLVVVFVPALTILCVQIFHRIDILDLLSAVLCVSLVLLLNGVLTNIIKLSVGRPRPDFMSRCWPDGNVPPSTFDDPFNQHFECTGNLAKILDGRKSFPSGHSSFAFATFGFVFFYVSGKLRTFARDPSLFFQSHRFLISIFTLIMPLAIAVSRTCDYHHHWQDVVVGSLLGFGLAGLVYGLYFPSLTSRHCDQCLVTTALTSSNQYEHGSVDAKGDNGRGGSHRFLRQSLNDDDVEASLNSNSPRFKPFQRDVKLI</sequence>
<evidence type="ECO:0000313" key="8">
    <source>
        <dbReference type="EMBL" id="TRY71667.1"/>
    </source>
</evidence>
<evidence type="ECO:0000259" key="7">
    <source>
        <dbReference type="SMART" id="SM00014"/>
    </source>
</evidence>
<feature type="transmembrane region" description="Helical" evidence="6">
    <location>
        <begin position="227"/>
        <end position="246"/>
    </location>
</feature>
<dbReference type="GO" id="GO:0046839">
    <property type="term" value="P:phospholipid dephosphorylation"/>
    <property type="evidence" value="ECO:0007669"/>
    <property type="project" value="TreeGrafter"/>
</dbReference>
<dbReference type="EMBL" id="VCGU01000008">
    <property type="protein sequence ID" value="TRY71667.1"/>
    <property type="molecule type" value="Genomic_DNA"/>
</dbReference>
<dbReference type="GO" id="GO:0008195">
    <property type="term" value="F:phosphatidate phosphatase activity"/>
    <property type="evidence" value="ECO:0007669"/>
    <property type="project" value="TreeGrafter"/>
</dbReference>
<reference evidence="8 9" key="1">
    <citation type="journal article" date="2018" name="Nat. Ecol. Evol.">
        <title>Genomic signatures of mitonuclear coevolution across populations of Tigriopus californicus.</title>
        <authorList>
            <person name="Barreto F.S."/>
            <person name="Watson E.T."/>
            <person name="Lima T.G."/>
            <person name="Willett C.S."/>
            <person name="Edmands S."/>
            <person name="Li W."/>
            <person name="Burton R.S."/>
        </authorList>
    </citation>
    <scope>NUCLEOTIDE SEQUENCE [LARGE SCALE GENOMIC DNA]</scope>
    <source>
        <strain evidence="8 9">San Diego</strain>
    </source>
</reference>
<dbReference type="InterPro" id="IPR043216">
    <property type="entry name" value="PAP-like"/>
</dbReference>
<keyword evidence="9" id="KW-1185">Reference proteome</keyword>
<feature type="transmembrane region" description="Helical" evidence="6">
    <location>
        <begin position="89"/>
        <end position="110"/>
    </location>
</feature>
<dbReference type="PANTHER" id="PTHR10165">
    <property type="entry name" value="LIPID PHOSPHATE PHOSPHATASE"/>
    <property type="match status" value="1"/>
</dbReference>
<evidence type="ECO:0000256" key="1">
    <source>
        <dbReference type="ARBA" id="ARBA00004141"/>
    </source>
</evidence>
<feature type="transmembrane region" description="Helical" evidence="6">
    <location>
        <begin position="199"/>
        <end position="215"/>
    </location>
</feature>
<evidence type="ECO:0000256" key="3">
    <source>
        <dbReference type="ARBA" id="ARBA00022692"/>
    </source>
</evidence>
<dbReference type="SMART" id="SM00014">
    <property type="entry name" value="acidPPc"/>
    <property type="match status" value="1"/>
</dbReference>
<gene>
    <name evidence="8" type="ORF">TCAL_11448</name>
</gene>
<evidence type="ECO:0000313" key="9">
    <source>
        <dbReference type="Proteomes" id="UP000318571"/>
    </source>
</evidence>
<dbReference type="OrthoDB" id="10030083at2759"/>
<dbReference type="SUPFAM" id="SSF48317">
    <property type="entry name" value="Acid phosphatase/Vanadium-dependent haloperoxidase"/>
    <property type="match status" value="1"/>
</dbReference>
<dbReference type="Pfam" id="PF01569">
    <property type="entry name" value="PAP2"/>
    <property type="match status" value="1"/>
</dbReference>
<evidence type="ECO:0000256" key="6">
    <source>
        <dbReference type="SAM" id="Phobius"/>
    </source>
</evidence>
<dbReference type="InterPro" id="IPR000326">
    <property type="entry name" value="PAP2/HPO"/>
</dbReference>
<feature type="domain" description="Phosphatidic acid phosphatase type 2/haloperoxidase" evidence="7">
    <location>
        <begin position="92"/>
        <end position="242"/>
    </location>
</feature>